<dbReference type="Gene3D" id="3.90.320.10">
    <property type="match status" value="1"/>
</dbReference>
<organism evidence="3 4">
    <name type="scientific">Haloplanus ruber</name>
    <dbReference type="NCBI Taxonomy" id="869892"/>
    <lineage>
        <taxon>Archaea</taxon>
        <taxon>Methanobacteriati</taxon>
        <taxon>Methanobacteriota</taxon>
        <taxon>Stenosarchaea group</taxon>
        <taxon>Halobacteria</taxon>
        <taxon>Halobacteriales</taxon>
        <taxon>Haloferacaceae</taxon>
        <taxon>Haloplanus</taxon>
    </lineage>
</organism>
<protein>
    <submittedName>
        <fullName evidence="3">PD-(D/E)XK nuclease family protein</fullName>
    </submittedName>
</protein>
<keyword evidence="4" id="KW-1185">Reference proteome</keyword>
<comment type="caution">
    <text evidence="3">The sequence shown here is derived from an EMBL/GenBank/DDBJ whole genome shotgun (WGS) entry which is preliminary data.</text>
</comment>
<dbReference type="InterPro" id="IPR038726">
    <property type="entry name" value="PDDEXK_AddAB-type"/>
</dbReference>
<feature type="compositionally biased region" description="Basic and acidic residues" evidence="1">
    <location>
        <begin position="50"/>
        <end position="61"/>
    </location>
</feature>
<dbReference type="EMBL" id="JBHUDL010000010">
    <property type="protein sequence ID" value="MFD1635065.1"/>
    <property type="molecule type" value="Genomic_DNA"/>
</dbReference>
<evidence type="ECO:0000259" key="2">
    <source>
        <dbReference type="Pfam" id="PF12705"/>
    </source>
</evidence>
<accession>A0ABD6D3F5</accession>
<evidence type="ECO:0000256" key="1">
    <source>
        <dbReference type="SAM" id="MobiDB-lite"/>
    </source>
</evidence>
<feature type="domain" description="PD-(D/E)XK endonuclease-like" evidence="2">
    <location>
        <begin position="58"/>
        <end position="258"/>
    </location>
</feature>
<feature type="region of interest" description="Disordered" evidence="1">
    <location>
        <begin position="1"/>
        <end position="21"/>
    </location>
</feature>
<name>A0ABD6D3F5_9EURY</name>
<sequence>MASEHRSVPIGEQANKSQLERALSSETFRDWYQERQYRENIENGTPYFNESDHVPDPERHSPSKLLRCHRRLFYQDYNAPEEQPDPDGIFWVGSKFEEEIIFPFLRDAVTGQNTYVQNSIWIDYTIETSADDLQLKGETDPVIVDADGSPILPTEIKTKRSVKDLSSPNRAHRAQLHAYLVGLSEKFDIDLTTGVILYGSRRSLDITTFHVEFDADFWRDIVLEWAVDHTEYRINQRLPPADPMTGWECDFCSYCERCGEGNRHFSEKGPAGLLTRFTAYPREKLIEYLEAYSNAKLTPSLAFEYEELANKYGVYDWECPQCFGTYAWDALGWDGDVTQPPRCPRCAEDGSVSLLHGPNPDDQINRGDKNETK</sequence>
<feature type="region of interest" description="Disordered" evidence="1">
    <location>
        <begin position="42"/>
        <end position="62"/>
    </location>
</feature>
<dbReference type="InterPro" id="IPR011604">
    <property type="entry name" value="PDDEXK-like_dom_sf"/>
</dbReference>
<dbReference type="Pfam" id="PF12705">
    <property type="entry name" value="PDDEXK_1"/>
    <property type="match status" value="1"/>
</dbReference>
<feature type="region of interest" description="Disordered" evidence="1">
    <location>
        <begin position="352"/>
        <end position="373"/>
    </location>
</feature>
<reference evidence="3 4" key="1">
    <citation type="journal article" date="2019" name="Int. J. Syst. Evol. Microbiol.">
        <title>The Global Catalogue of Microorganisms (GCM) 10K type strain sequencing project: providing services to taxonomists for standard genome sequencing and annotation.</title>
        <authorList>
            <consortium name="The Broad Institute Genomics Platform"/>
            <consortium name="The Broad Institute Genome Sequencing Center for Infectious Disease"/>
            <person name="Wu L."/>
            <person name="Ma J."/>
        </authorList>
    </citation>
    <scope>NUCLEOTIDE SEQUENCE [LARGE SCALE GENOMIC DNA]</scope>
    <source>
        <strain evidence="3 4">CGMCC 1.10594</strain>
    </source>
</reference>
<dbReference type="AlphaFoldDB" id="A0ABD6D3F5"/>
<evidence type="ECO:0000313" key="3">
    <source>
        <dbReference type="EMBL" id="MFD1635065.1"/>
    </source>
</evidence>
<evidence type="ECO:0000313" key="4">
    <source>
        <dbReference type="Proteomes" id="UP001597075"/>
    </source>
</evidence>
<dbReference type="Proteomes" id="UP001597075">
    <property type="component" value="Unassembled WGS sequence"/>
</dbReference>
<dbReference type="RefSeq" id="WP_256405291.1">
    <property type="nucleotide sequence ID" value="NZ_CP187151.1"/>
</dbReference>
<gene>
    <name evidence="3" type="ORF">ACFSBJ_15145</name>
</gene>
<feature type="compositionally biased region" description="Basic and acidic residues" evidence="1">
    <location>
        <begin position="363"/>
        <end position="373"/>
    </location>
</feature>
<proteinExistence type="predicted"/>